<evidence type="ECO:0000259" key="2">
    <source>
        <dbReference type="PROSITE" id="PS50076"/>
    </source>
</evidence>
<feature type="region of interest" description="Disordered" evidence="1">
    <location>
        <begin position="207"/>
        <end position="306"/>
    </location>
</feature>
<reference evidence="3 4" key="1">
    <citation type="journal article" date="2016" name="Nat. Commun.">
        <title>Ectomycorrhizal ecology is imprinted in the genome of the dominant symbiotic fungus Cenococcum geophilum.</title>
        <authorList>
            <consortium name="DOE Joint Genome Institute"/>
            <person name="Peter M."/>
            <person name="Kohler A."/>
            <person name="Ohm R.A."/>
            <person name="Kuo A."/>
            <person name="Krutzmann J."/>
            <person name="Morin E."/>
            <person name="Arend M."/>
            <person name="Barry K.W."/>
            <person name="Binder M."/>
            <person name="Choi C."/>
            <person name="Clum A."/>
            <person name="Copeland A."/>
            <person name="Grisel N."/>
            <person name="Haridas S."/>
            <person name="Kipfer T."/>
            <person name="LaButti K."/>
            <person name="Lindquist E."/>
            <person name="Lipzen A."/>
            <person name="Maire R."/>
            <person name="Meier B."/>
            <person name="Mihaltcheva S."/>
            <person name="Molinier V."/>
            <person name="Murat C."/>
            <person name="Poggeler S."/>
            <person name="Quandt C.A."/>
            <person name="Sperisen C."/>
            <person name="Tritt A."/>
            <person name="Tisserant E."/>
            <person name="Crous P.W."/>
            <person name="Henrissat B."/>
            <person name="Nehls U."/>
            <person name="Egli S."/>
            <person name="Spatafora J.W."/>
            <person name="Grigoriev I.V."/>
            <person name="Martin F.M."/>
        </authorList>
    </citation>
    <scope>NUCLEOTIDE SEQUENCE [LARGE SCALE GENOMIC DNA]</scope>
    <source>
        <strain evidence="3 4">CBS 207.34</strain>
    </source>
</reference>
<feature type="compositionally biased region" description="Basic residues" evidence="1">
    <location>
        <begin position="513"/>
        <end position="532"/>
    </location>
</feature>
<feature type="compositionally biased region" description="Polar residues" evidence="1">
    <location>
        <begin position="288"/>
        <end position="298"/>
    </location>
</feature>
<feature type="compositionally biased region" description="Polar residues" evidence="1">
    <location>
        <begin position="436"/>
        <end position="447"/>
    </location>
</feature>
<feature type="region of interest" description="Disordered" evidence="1">
    <location>
        <begin position="91"/>
        <end position="168"/>
    </location>
</feature>
<feature type="domain" description="J" evidence="2">
    <location>
        <begin position="49"/>
        <end position="116"/>
    </location>
</feature>
<dbReference type="Proteomes" id="UP000250140">
    <property type="component" value="Unassembled WGS sequence"/>
</dbReference>
<feature type="region of interest" description="Disordered" evidence="1">
    <location>
        <begin position="436"/>
        <end position="532"/>
    </location>
</feature>
<dbReference type="SUPFAM" id="SSF46565">
    <property type="entry name" value="Chaperone J-domain"/>
    <property type="match status" value="1"/>
</dbReference>
<dbReference type="AlphaFoldDB" id="A0A8E2ETS7"/>
<feature type="compositionally biased region" description="Basic and acidic residues" evidence="1">
    <location>
        <begin position="128"/>
        <end position="143"/>
    </location>
</feature>
<proteinExistence type="predicted"/>
<dbReference type="InterPro" id="IPR036869">
    <property type="entry name" value="J_dom_sf"/>
</dbReference>
<name>A0A8E2ETS7_9PEZI</name>
<dbReference type="Gene3D" id="1.10.287.110">
    <property type="entry name" value="DnaJ domain"/>
    <property type="match status" value="1"/>
</dbReference>
<dbReference type="InterPro" id="IPR001623">
    <property type="entry name" value="DnaJ_domain"/>
</dbReference>
<sequence>MLDAEAKAEGRKNKDLESNDDPDNEKDNIKYSMQLRNIINRVLKWPSKAHYKILGVRPESTKAEIIAAHKRDIYYVHPDKTNYPEAKKVAASKPRLNRSRDTLTTTKSRKQYDKEREEQIRTGYLKPATRDEEIAARGFKDQADESDPGSPELESDESDEDEKPDAFRQKIYAQATPSILELLNDPNSEEKAMAIAKENDKIREANIKEFESEGWGGVAKGDSSTVSGGGGKAKEGGPSTPKDSSTVKRKAKEGEPSAPGKANDEGSAAKKGSSTTSGGGGKAKEGELSTSRNWKPGQTTGGEKILGYRGYWSRDPRSGLRNPHGHQFVIEQEGEPNPVKLVAGAEVEREAIIAYFNEFPEGKRVDLTEKPAKLIGWATKPSDSGGFGVGYGLWKFKDSSTGLVNRTTLGKQLGTRIADQRVDDFYAGIGESPPWQQNLLTSGSGMTTKPKWNISSSEDDSDYSSIFVPKRRNTRLPTWNDGESTALESSDNPQLYTSSEESSDDDRPNFRWRSSHRGAKAKRRVGYGKKTARRNAISKTEDRTTGRRIEALRQSGKARNLVESILEERERQSKEFAKMIATLSKKFARF</sequence>
<feature type="region of interest" description="Disordered" evidence="1">
    <location>
        <begin position="1"/>
        <end position="29"/>
    </location>
</feature>
<dbReference type="Pfam" id="PF00226">
    <property type="entry name" value="DnaJ"/>
    <property type="match status" value="1"/>
</dbReference>
<dbReference type="CDD" id="cd06257">
    <property type="entry name" value="DnaJ"/>
    <property type="match status" value="1"/>
</dbReference>
<keyword evidence="4" id="KW-1185">Reference proteome</keyword>
<evidence type="ECO:0000313" key="4">
    <source>
        <dbReference type="Proteomes" id="UP000250140"/>
    </source>
</evidence>
<dbReference type="EMBL" id="KV750456">
    <property type="protein sequence ID" value="OCL04705.1"/>
    <property type="molecule type" value="Genomic_DNA"/>
</dbReference>
<feature type="compositionally biased region" description="Basic and acidic residues" evidence="1">
    <location>
        <begin position="110"/>
        <end position="120"/>
    </location>
</feature>
<protein>
    <recommendedName>
        <fullName evidence="2">J domain-containing protein</fullName>
    </recommendedName>
</protein>
<dbReference type="PROSITE" id="PS50076">
    <property type="entry name" value="DNAJ_2"/>
    <property type="match status" value="1"/>
</dbReference>
<evidence type="ECO:0000313" key="3">
    <source>
        <dbReference type="EMBL" id="OCL04705.1"/>
    </source>
</evidence>
<organism evidence="3 4">
    <name type="scientific">Glonium stellatum</name>
    <dbReference type="NCBI Taxonomy" id="574774"/>
    <lineage>
        <taxon>Eukaryota</taxon>
        <taxon>Fungi</taxon>
        <taxon>Dikarya</taxon>
        <taxon>Ascomycota</taxon>
        <taxon>Pezizomycotina</taxon>
        <taxon>Dothideomycetes</taxon>
        <taxon>Pleosporomycetidae</taxon>
        <taxon>Gloniales</taxon>
        <taxon>Gloniaceae</taxon>
        <taxon>Glonium</taxon>
    </lineage>
</organism>
<dbReference type="OrthoDB" id="442087at2759"/>
<feature type="compositionally biased region" description="Polar residues" evidence="1">
    <location>
        <begin position="475"/>
        <end position="500"/>
    </location>
</feature>
<accession>A0A8E2ETS7</accession>
<evidence type="ECO:0000256" key="1">
    <source>
        <dbReference type="SAM" id="MobiDB-lite"/>
    </source>
</evidence>
<feature type="compositionally biased region" description="Acidic residues" evidence="1">
    <location>
        <begin position="153"/>
        <end position="163"/>
    </location>
</feature>
<feature type="compositionally biased region" description="Basic and acidic residues" evidence="1">
    <location>
        <begin position="1"/>
        <end position="17"/>
    </location>
</feature>
<gene>
    <name evidence="3" type="ORF">AOQ84DRAFT_367270</name>
</gene>